<dbReference type="GO" id="GO:0006417">
    <property type="term" value="P:regulation of translation"/>
    <property type="evidence" value="ECO:0007669"/>
    <property type="project" value="UniProtKB-KW"/>
</dbReference>
<comment type="function">
    <text evidence="8">Functions in the early steps of protein synthesis of a small number of specific mRNAs. Acts by directing the binding of methionyl-tRNAi to 40S ribosomal subunits. In contrast to the eIF-2 complex, it binds methionyl-tRNAi to 40S subunits in a codon-dependent manner, whereas the eIF-2 complex binds methionyl-tRNAi to 40S subunits in a GTP-dependent manner.</text>
</comment>
<dbReference type="HOGENOM" id="CLU_013809_0_1_1"/>
<dbReference type="PANTHER" id="PTHR13227:SF0">
    <property type="entry name" value="EUKARYOTIC TRANSLATION INITIATION FACTOR 2A"/>
    <property type="match status" value="1"/>
</dbReference>
<name>F0W7N3_9STRA</name>
<evidence type="ECO:0000313" key="11">
    <source>
        <dbReference type="EMBL" id="CCA17134.1"/>
    </source>
</evidence>
<feature type="region of interest" description="Disordered" evidence="9">
    <location>
        <begin position="429"/>
        <end position="461"/>
    </location>
</feature>
<keyword evidence="7 8" id="KW-0648">Protein biosynthesis</keyword>
<dbReference type="PANTHER" id="PTHR13227">
    <property type="entry name" value="EUKARYOTIC TRANSLATION INITIATION FACTOR 2A"/>
    <property type="match status" value="1"/>
</dbReference>
<keyword evidence="6 8" id="KW-0810">Translation regulation</keyword>
<evidence type="ECO:0000256" key="2">
    <source>
        <dbReference type="ARBA" id="ARBA00013819"/>
    </source>
</evidence>
<sequence>MSGDAPPPRIKFFLRGKGGVEAIWGPSSTQKDFKQRKPIRDEDFGKPHADSVEFSQDGSKVVLVDTQKGFSIHCTETSAVSLQVSHAGIQAIAWSPLGNYLLTWERYQKDSDADNLLIWDASNGDILGRFPQRQYARDNWPFVEWSSDELICCRQTANGVMIYSGNDFSKSLGHINLPNARSFSISPTNGPYRVAIFVPEKKGKPASVKIFEYPNGLDAAVATKSFYKAQEVTLKWSPNGTSLIIETRTDVDTSGKSYYGETGLFFLQADGQYDCIVPLMKEGQVHDVQWEPTGRGFVVLAGAMPSSATLYDQKANPIFDFGTASRNHISWSPHGRFLCLAGFGNLAGDMDFWDRNKLKKMGSANSNSATCHTWSPDSRYFLTATTFPRLRVDNGYKIFTYDGSGPIFQEQRKELYELKFRPAVAGVYPNRPQSPRRKVDDETCAPAPIPAKPQAYRPPRSTGALSAMMRSEETGPRKLDKFRFHTPIPTAKVPGMAPSVIPGMSPLTTSAPKKISRSARKKKAKDSAAAKVAIENALTQVCEEEPTCASPELSESEKQKKLKNLAKKLKQIEALKERQVAGEKLNEDQQAKLEGEADLRHQIKCLGI</sequence>
<dbReference type="InterPro" id="IPR015943">
    <property type="entry name" value="WD40/YVTN_repeat-like_dom_sf"/>
</dbReference>
<keyword evidence="4" id="KW-0853">WD repeat</keyword>
<evidence type="ECO:0000256" key="1">
    <source>
        <dbReference type="ARBA" id="ARBA00009573"/>
    </source>
</evidence>
<comment type="similarity">
    <text evidence="1 8">Belongs to the WD repeat EIF2A family.</text>
</comment>
<evidence type="ECO:0000256" key="7">
    <source>
        <dbReference type="ARBA" id="ARBA00022917"/>
    </source>
</evidence>
<dbReference type="GO" id="GO:0003729">
    <property type="term" value="F:mRNA binding"/>
    <property type="evidence" value="ECO:0007669"/>
    <property type="project" value="TreeGrafter"/>
</dbReference>
<dbReference type="Gene3D" id="2.130.10.10">
    <property type="entry name" value="YVTN repeat-like/Quinoprotein amine dehydrogenase"/>
    <property type="match status" value="2"/>
</dbReference>
<dbReference type="GO" id="GO:0003743">
    <property type="term" value="F:translation initiation factor activity"/>
    <property type="evidence" value="ECO:0007669"/>
    <property type="project" value="UniProtKB-UniRule"/>
</dbReference>
<feature type="domain" description="Translation initiation factor beta propellor-like" evidence="10">
    <location>
        <begin position="224"/>
        <end position="417"/>
    </location>
</feature>
<evidence type="ECO:0000256" key="4">
    <source>
        <dbReference type="ARBA" id="ARBA00022574"/>
    </source>
</evidence>
<evidence type="ECO:0000256" key="5">
    <source>
        <dbReference type="ARBA" id="ARBA00022737"/>
    </source>
</evidence>
<feature type="region of interest" description="Disordered" evidence="9">
    <location>
        <begin position="489"/>
        <end position="515"/>
    </location>
</feature>
<dbReference type="InterPro" id="IPR011387">
    <property type="entry name" value="TIF2A"/>
</dbReference>
<evidence type="ECO:0000259" key="10">
    <source>
        <dbReference type="Pfam" id="PF08662"/>
    </source>
</evidence>
<dbReference type="EMBL" id="FR824075">
    <property type="protein sequence ID" value="CCA17134.1"/>
    <property type="molecule type" value="Genomic_DNA"/>
</dbReference>
<reference evidence="11" key="2">
    <citation type="submission" date="2011-02" db="EMBL/GenBank/DDBJ databases">
        <authorList>
            <person name="MacLean D."/>
        </authorList>
    </citation>
    <scope>NUCLEOTIDE SEQUENCE</scope>
</reference>
<dbReference type="AlphaFoldDB" id="F0W7N3"/>
<dbReference type="GO" id="GO:0000049">
    <property type="term" value="F:tRNA binding"/>
    <property type="evidence" value="ECO:0007669"/>
    <property type="project" value="UniProtKB-UniRule"/>
</dbReference>
<dbReference type="PIRSF" id="PIRSF017222">
    <property type="entry name" value="eIF2A"/>
    <property type="match status" value="1"/>
</dbReference>
<dbReference type="GO" id="GO:0022627">
    <property type="term" value="C:cytosolic small ribosomal subunit"/>
    <property type="evidence" value="ECO:0007669"/>
    <property type="project" value="TreeGrafter"/>
</dbReference>
<dbReference type="InterPro" id="IPR013979">
    <property type="entry name" value="TIF_beta_prop-like"/>
</dbReference>
<dbReference type="GO" id="GO:0043022">
    <property type="term" value="F:ribosome binding"/>
    <property type="evidence" value="ECO:0007669"/>
    <property type="project" value="UniProtKB-UniRule"/>
</dbReference>
<organism evidence="11">
    <name type="scientific">Albugo laibachii Nc14</name>
    <dbReference type="NCBI Taxonomy" id="890382"/>
    <lineage>
        <taxon>Eukaryota</taxon>
        <taxon>Sar</taxon>
        <taxon>Stramenopiles</taxon>
        <taxon>Oomycota</taxon>
        <taxon>Peronosporomycetes</taxon>
        <taxon>Albuginales</taxon>
        <taxon>Albuginaceae</taxon>
        <taxon>Albugo</taxon>
    </lineage>
</organism>
<proteinExistence type="inferred from homology"/>
<dbReference type="Pfam" id="PF08662">
    <property type="entry name" value="eIF2A"/>
    <property type="match status" value="1"/>
</dbReference>
<evidence type="ECO:0000256" key="8">
    <source>
        <dbReference type="PIRNR" id="PIRNR017222"/>
    </source>
</evidence>
<reference evidence="11" key="1">
    <citation type="journal article" date="2011" name="PLoS Biol.">
        <title>Gene gain and loss during evolution of obligate parasitism in the white rust pathogen of Arabidopsis thaliana.</title>
        <authorList>
            <person name="Kemen E."/>
            <person name="Gardiner A."/>
            <person name="Schultz-Larsen T."/>
            <person name="Kemen A.C."/>
            <person name="Balmuth A.L."/>
            <person name="Robert-Seilaniantz A."/>
            <person name="Bailey K."/>
            <person name="Holub E."/>
            <person name="Studholme D.J."/>
            <person name="Maclean D."/>
            <person name="Jones J.D."/>
        </authorList>
    </citation>
    <scope>NUCLEOTIDE SEQUENCE</scope>
</reference>
<accession>F0W7N3</accession>
<protein>
    <recommendedName>
        <fullName evidence="2 8">Eukaryotic translation initiation factor 2A</fullName>
        <shortName evidence="8">eIF-2A</shortName>
    </recommendedName>
</protein>
<dbReference type="SUPFAM" id="SSF82171">
    <property type="entry name" value="DPP6 N-terminal domain-like"/>
    <property type="match status" value="1"/>
</dbReference>
<evidence type="ECO:0000256" key="3">
    <source>
        <dbReference type="ARBA" id="ARBA00022540"/>
    </source>
</evidence>
<keyword evidence="5" id="KW-0677">Repeat</keyword>
<evidence type="ECO:0000256" key="6">
    <source>
        <dbReference type="ARBA" id="ARBA00022845"/>
    </source>
</evidence>
<gene>
    <name evidence="11" type="primary">AlNc14C30G2838</name>
    <name evidence="11" type="ORF">ALNC14_032770</name>
</gene>
<evidence type="ECO:0000256" key="9">
    <source>
        <dbReference type="SAM" id="MobiDB-lite"/>
    </source>
</evidence>
<keyword evidence="3 8" id="KW-0396">Initiation factor</keyword>